<feature type="region of interest" description="Disordered" evidence="1">
    <location>
        <begin position="1"/>
        <end position="78"/>
    </location>
</feature>
<feature type="compositionally biased region" description="Basic and acidic residues" evidence="1">
    <location>
        <begin position="1"/>
        <end position="10"/>
    </location>
</feature>
<reference evidence="3" key="1">
    <citation type="submission" date="2025-08" db="UniProtKB">
        <authorList>
            <consortium name="Ensembl"/>
        </authorList>
    </citation>
    <scope>IDENTIFICATION</scope>
</reference>
<feature type="region of interest" description="Disordered" evidence="1">
    <location>
        <begin position="100"/>
        <end position="130"/>
    </location>
</feature>
<keyword evidence="4" id="KW-1185">Reference proteome</keyword>
<evidence type="ECO:0000313" key="4">
    <source>
        <dbReference type="Proteomes" id="UP000694389"/>
    </source>
</evidence>
<dbReference type="RefSeq" id="XP_051281567.1">
    <property type="nucleotide sequence ID" value="XM_051425607.1"/>
</dbReference>
<dbReference type="GeneID" id="127377578"/>
<protein>
    <recommendedName>
        <fullName evidence="5">Bcl-2-like protein 11</fullName>
    </recommendedName>
</protein>
<proteinExistence type="predicted"/>
<dbReference type="Proteomes" id="UP000694389">
    <property type="component" value="Unassembled WGS sequence"/>
</dbReference>
<evidence type="ECO:0000256" key="2">
    <source>
        <dbReference type="SAM" id="Phobius"/>
    </source>
</evidence>
<feature type="compositionally biased region" description="Low complexity" evidence="1">
    <location>
        <begin position="108"/>
        <end position="118"/>
    </location>
</feature>
<dbReference type="OMA" id="MQSETFG"/>
<keyword evidence="2" id="KW-0472">Membrane</keyword>
<organism evidence="3 4">
    <name type="scientific">Dicentrarchus labrax</name>
    <name type="common">European seabass</name>
    <name type="synonym">Morone labrax</name>
    <dbReference type="NCBI Taxonomy" id="13489"/>
    <lineage>
        <taxon>Eukaryota</taxon>
        <taxon>Metazoa</taxon>
        <taxon>Chordata</taxon>
        <taxon>Craniata</taxon>
        <taxon>Vertebrata</taxon>
        <taxon>Euteleostomi</taxon>
        <taxon>Actinopterygii</taxon>
        <taxon>Neopterygii</taxon>
        <taxon>Teleostei</taxon>
        <taxon>Neoteleostei</taxon>
        <taxon>Acanthomorphata</taxon>
        <taxon>Eupercaria</taxon>
        <taxon>Moronidae</taxon>
        <taxon>Dicentrarchus</taxon>
    </lineage>
</organism>
<dbReference type="OrthoDB" id="8441539at2759"/>
<dbReference type="AlphaFoldDB" id="A0A8P4G4W6"/>
<evidence type="ECO:0000256" key="1">
    <source>
        <dbReference type="SAM" id="MobiDB-lite"/>
    </source>
</evidence>
<feature type="region of interest" description="Disordered" evidence="1">
    <location>
        <begin position="145"/>
        <end position="170"/>
    </location>
</feature>
<feature type="transmembrane region" description="Helical" evidence="2">
    <location>
        <begin position="220"/>
        <end position="240"/>
    </location>
</feature>
<sequence>MRKKQKDGCLHPRPPNPSDGSTAVTATQGSGGDPPPAGAAGACAQTNRSDNAGERSVGRRSSSGGGEPDSPSWCTKPPIDSLGVFQKRTIFHLPRRASSGYFSYDGDSLPSSPLSPRPVTADRATQTPSPNSQVMLHALQRMAEAHGGGPGRHQQHGHFPSPSSTRPRNAAGDMQAEAIGQELRRIGDDYNSLLLRGWAGGRRRALIHLNPLPHIHQEPTMLFCMGLLLLLIGRIIYLQGSTDSQDHSQV</sequence>
<name>A0A8P4G4W6_DICLA</name>
<keyword evidence="2" id="KW-0812">Transmembrane</keyword>
<dbReference type="Ensembl" id="ENSDLAT00005077237.1">
    <property type="protein sequence ID" value="ENSDLAP00005066817.1"/>
    <property type="gene ID" value="ENSDLAG00005034799.1"/>
</dbReference>
<keyword evidence="2" id="KW-1133">Transmembrane helix</keyword>
<accession>A0A8P4G4W6</accession>
<reference evidence="3" key="2">
    <citation type="submission" date="2025-09" db="UniProtKB">
        <authorList>
            <consortium name="Ensembl"/>
        </authorList>
    </citation>
    <scope>IDENTIFICATION</scope>
</reference>
<evidence type="ECO:0008006" key="5">
    <source>
        <dbReference type="Google" id="ProtNLM"/>
    </source>
</evidence>
<feature type="compositionally biased region" description="Polar residues" evidence="1">
    <location>
        <begin position="18"/>
        <end position="28"/>
    </location>
</feature>
<gene>
    <name evidence="3" type="primary">LOC127377578</name>
</gene>
<evidence type="ECO:0000313" key="3">
    <source>
        <dbReference type="Ensembl" id="ENSDLAP00005066817.1"/>
    </source>
</evidence>
<dbReference type="GeneTree" id="ENSGT00940000177019"/>